<protein>
    <submittedName>
        <fullName evidence="1">Uncharacterized protein</fullName>
    </submittedName>
</protein>
<evidence type="ECO:0000313" key="2">
    <source>
        <dbReference type="Proteomes" id="UP001241169"/>
    </source>
</evidence>
<keyword evidence="2" id="KW-1185">Reference proteome</keyword>
<accession>A0ABQ9S570</accession>
<dbReference type="Proteomes" id="UP001241169">
    <property type="component" value="Unassembled WGS sequence"/>
</dbReference>
<reference evidence="1 2" key="1">
    <citation type="submission" date="2016-10" db="EMBL/GenBank/DDBJ databases">
        <title>The genome sequence of Colletotrichum fioriniae PJ7.</title>
        <authorList>
            <person name="Baroncelli R."/>
        </authorList>
    </citation>
    <scope>NUCLEOTIDE SEQUENCE [LARGE SCALE GENOMIC DNA]</scope>
    <source>
        <strain evidence="1 2">IMI 384185</strain>
    </source>
</reference>
<comment type="caution">
    <text evidence="1">The sequence shown here is derived from an EMBL/GenBank/DDBJ whole genome shotgun (WGS) entry which is preliminary data.</text>
</comment>
<evidence type="ECO:0000313" key="1">
    <source>
        <dbReference type="EMBL" id="KAK1526591.1"/>
    </source>
</evidence>
<gene>
    <name evidence="1" type="ORF">CPAR01_13119</name>
</gene>
<proteinExistence type="predicted"/>
<dbReference type="EMBL" id="MOPA01000012">
    <property type="protein sequence ID" value="KAK1526591.1"/>
    <property type="molecule type" value="Genomic_DNA"/>
</dbReference>
<dbReference type="GeneID" id="85381272"/>
<organism evidence="1 2">
    <name type="scientific">Colletotrichum paranaense</name>
    <dbReference type="NCBI Taxonomy" id="1914294"/>
    <lineage>
        <taxon>Eukaryota</taxon>
        <taxon>Fungi</taxon>
        <taxon>Dikarya</taxon>
        <taxon>Ascomycota</taxon>
        <taxon>Pezizomycotina</taxon>
        <taxon>Sordariomycetes</taxon>
        <taxon>Hypocreomycetidae</taxon>
        <taxon>Glomerellales</taxon>
        <taxon>Glomerellaceae</taxon>
        <taxon>Colletotrichum</taxon>
        <taxon>Colletotrichum acutatum species complex</taxon>
    </lineage>
</organism>
<dbReference type="RefSeq" id="XP_060343766.1">
    <property type="nucleotide sequence ID" value="XM_060497373.1"/>
</dbReference>
<name>A0ABQ9S570_9PEZI</name>
<sequence>MSPPMSRLRLSKQLSIDLFLLLPPPPPPPPPLLWDNYVATDRLTHNHKRAMPRPHRRDRKFFLLQPHGPRDPTTAGLPSVPQSTPAVRIRRVCRSVACRTYLPVASIVESGIAPPSLSGTKPHLFAG</sequence>